<feature type="region of interest" description="Disordered" evidence="1">
    <location>
        <begin position="206"/>
        <end position="227"/>
    </location>
</feature>
<dbReference type="Proteomes" id="UP000580250">
    <property type="component" value="Unassembled WGS sequence"/>
</dbReference>
<keyword evidence="2" id="KW-0812">Transmembrane</keyword>
<evidence type="ECO:0000313" key="4">
    <source>
        <dbReference type="Proteomes" id="UP000580250"/>
    </source>
</evidence>
<accession>A0A6V7UGX2</accession>
<protein>
    <submittedName>
        <fullName evidence="3">Uncharacterized protein</fullName>
    </submittedName>
</protein>
<reference evidence="3 4" key="1">
    <citation type="submission" date="2020-08" db="EMBL/GenBank/DDBJ databases">
        <authorList>
            <person name="Koutsovoulos G."/>
            <person name="Danchin GJ E."/>
        </authorList>
    </citation>
    <scope>NUCLEOTIDE SEQUENCE [LARGE SCALE GENOMIC DNA]</scope>
</reference>
<dbReference type="AlphaFoldDB" id="A0A6V7UGX2"/>
<proteinExistence type="predicted"/>
<sequence length="227" mass="25109">MFPTQENFILIKIMMTHKGDNKNEIFLFNFKMEEGKFYYSKIFLFNIVFLDFRVYINIGKTWEHITQFKFVKIPKIVNKFKNYSIMHSSTICALIFLAVFGLFLNQCGGQQQPPPKPATVTAVKPGAPPQKTGANKDSSESEEDDKQHPKTNATGAAPQPLPAFCQQNAADPAVQKCCTALKAHKPQGNVKLPECVQCGQKCNIPAPVPAQGAPAHPQVAGTPPKPH</sequence>
<feature type="region of interest" description="Disordered" evidence="1">
    <location>
        <begin position="114"/>
        <end position="162"/>
    </location>
</feature>
<feature type="transmembrane region" description="Helical" evidence="2">
    <location>
        <begin position="37"/>
        <end position="56"/>
    </location>
</feature>
<dbReference type="EMBL" id="CAJEWN010000068">
    <property type="protein sequence ID" value="CAD2157938.1"/>
    <property type="molecule type" value="Genomic_DNA"/>
</dbReference>
<evidence type="ECO:0000256" key="1">
    <source>
        <dbReference type="SAM" id="MobiDB-lite"/>
    </source>
</evidence>
<gene>
    <name evidence="3" type="ORF">MENT_LOCUS12898</name>
</gene>
<comment type="caution">
    <text evidence="3">The sequence shown here is derived from an EMBL/GenBank/DDBJ whole genome shotgun (WGS) entry which is preliminary data.</text>
</comment>
<evidence type="ECO:0000256" key="2">
    <source>
        <dbReference type="SAM" id="Phobius"/>
    </source>
</evidence>
<keyword evidence="2" id="KW-0472">Membrane</keyword>
<keyword evidence="2" id="KW-1133">Transmembrane helix</keyword>
<evidence type="ECO:0000313" key="3">
    <source>
        <dbReference type="EMBL" id="CAD2157938.1"/>
    </source>
</evidence>
<feature type="transmembrane region" description="Helical" evidence="2">
    <location>
        <begin position="85"/>
        <end position="104"/>
    </location>
</feature>
<organism evidence="3 4">
    <name type="scientific">Meloidogyne enterolobii</name>
    <name type="common">Root-knot nematode worm</name>
    <name type="synonym">Meloidogyne mayaguensis</name>
    <dbReference type="NCBI Taxonomy" id="390850"/>
    <lineage>
        <taxon>Eukaryota</taxon>
        <taxon>Metazoa</taxon>
        <taxon>Ecdysozoa</taxon>
        <taxon>Nematoda</taxon>
        <taxon>Chromadorea</taxon>
        <taxon>Rhabditida</taxon>
        <taxon>Tylenchina</taxon>
        <taxon>Tylenchomorpha</taxon>
        <taxon>Tylenchoidea</taxon>
        <taxon>Meloidogynidae</taxon>
        <taxon>Meloidogyninae</taxon>
        <taxon>Meloidogyne</taxon>
    </lineage>
</organism>
<name>A0A6V7UGX2_MELEN</name>